<dbReference type="RefSeq" id="WP_149295932.1">
    <property type="nucleotide sequence ID" value="NZ_CP043473.1"/>
</dbReference>
<organism evidence="1 2">
    <name type="scientific">Chromobacterium paludis</name>
    <dbReference type="NCBI Taxonomy" id="2605945"/>
    <lineage>
        <taxon>Bacteria</taxon>
        <taxon>Pseudomonadati</taxon>
        <taxon>Pseudomonadota</taxon>
        <taxon>Betaproteobacteria</taxon>
        <taxon>Neisseriales</taxon>
        <taxon>Chromobacteriaceae</taxon>
        <taxon>Chromobacterium</taxon>
    </lineage>
</organism>
<dbReference type="KEGG" id="chrm:FYK34_08290"/>
<protein>
    <submittedName>
        <fullName evidence="1">Uncharacterized protein</fullName>
    </submittedName>
</protein>
<dbReference type="AlphaFoldDB" id="A0A5C1DHY4"/>
<accession>A0A5C1DHY4</accession>
<reference evidence="1 2" key="1">
    <citation type="submission" date="2019-08" db="EMBL/GenBank/DDBJ databases">
        <title>Chromobacterium paludis, a novel bacterium isolated from a Maryland marsh pond.</title>
        <authorList>
            <person name="Blackburn M.B."/>
            <person name="Gundersen-Rindal D.E."/>
        </authorList>
    </citation>
    <scope>NUCLEOTIDE SEQUENCE [LARGE SCALE GENOMIC DNA]</scope>
    <source>
        <strain evidence="2">IIBBL 257-1</strain>
    </source>
</reference>
<sequence length="122" mass="13207">MPTDSRSRIHIEQPGKPRLYQLSDLPGYQMVGVIHQGNRTGALVRHTASGVYGMAYRNEVRPLDQRRVKAALGIPNGAGAPPKLQGGSRKNVYLDTASIEIARKLGHGNLSEGIRKALKLAA</sequence>
<dbReference type="Proteomes" id="UP000322079">
    <property type="component" value="Chromosome"/>
</dbReference>
<dbReference type="EMBL" id="CP043473">
    <property type="protein sequence ID" value="QEL55569.1"/>
    <property type="molecule type" value="Genomic_DNA"/>
</dbReference>
<name>A0A5C1DHY4_9NEIS</name>
<evidence type="ECO:0000313" key="2">
    <source>
        <dbReference type="Proteomes" id="UP000322079"/>
    </source>
</evidence>
<gene>
    <name evidence="1" type="ORF">FYK34_08290</name>
</gene>
<proteinExistence type="predicted"/>
<keyword evidence="2" id="KW-1185">Reference proteome</keyword>
<evidence type="ECO:0000313" key="1">
    <source>
        <dbReference type="EMBL" id="QEL55569.1"/>
    </source>
</evidence>